<accession>A0ABQ2DR77</accession>
<dbReference type="PROSITE" id="PS00211">
    <property type="entry name" value="ABC_TRANSPORTER_1"/>
    <property type="match status" value="1"/>
</dbReference>
<gene>
    <name evidence="6" type="ORF">GCM10007111_29770</name>
</gene>
<dbReference type="PANTHER" id="PTHR42798:SF7">
    <property type="entry name" value="ALPHA-D-RIBOSE 1-METHYLPHOSPHONATE 5-TRIPHOSPHATE SYNTHASE SUBUNIT PHNL"/>
    <property type="match status" value="1"/>
</dbReference>
<evidence type="ECO:0000313" key="7">
    <source>
        <dbReference type="Proteomes" id="UP000634435"/>
    </source>
</evidence>
<dbReference type="EMBL" id="BMPN01000004">
    <property type="protein sequence ID" value="GGJ65869.1"/>
    <property type="molecule type" value="Genomic_DNA"/>
</dbReference>
<evidence type="ECO:0000313" key="6">
    <source>
        <dbReference type="EMBL" id="GGJ65869.1"/>
    </source>
</evidence>
<dbReference type="InterPro" id="IPR027417">
    <property type="entry name" value="P-loop_NTPase"/>
</dbReference>
<keyword evidence="7" id="KW-1185">Reference proteome</keyword>
<evidence type="ECO:0000256" key="3">
    <source>
        <dbReference type="ARBA" id="ARBA00022741"/>
    </source>
</evidence>
<dbReference type="Gene3D" id="3.40.50.300">
    <property type="entry name" value="P-loop containing nucleotide triphosphate hydrolases"/>
    <property type="match status" value="1"/>
</dbReference>
<reference evidence="7" key="1">
    <citation type="journal article" date="2019" name="Int. J. Syst. Evol. Microbiol.">
        <title>The Global Catalogue of Microorganisms (GCM) 10K type strain sequencing project: providing services to taxonomists for standard genome sequencing and annotation.</title>
        <authorList>
            <consortium name="The Broad Institute Genomics Platform"/>
            <consortium name="The Broad Institute Genome Sequencing Center for Infectious Disease"/>
            <person name="Wu L."/>
            <person name="Ma J."/>
        </authorList>
    </citation>
    <scope>NUCLEOTIDE SEQUENCE [LARGE SCALE GENOMIC DNA]</scope>
    <source>
        <strain evidence="7">JCM 30071</strain>
    </source>
</reference>
<proteinExistence type="inferred from homology"/>
<evidence type="ECO:0000256" key="1">
    <source>
        <dbReference type="ARBA" id="ARBA00005417"/>
    </source>
</evidence>
<comment type="similarity">
    <text evidence="1">Belongs to the ABC transporter superfamily.</text>
</comment>
<organism evidence="6 7">
    <name type="scientific">Virgibacillus kapii</name>
    <dbReference type="NCBI Taxonomy" id="1638645"/>
    <lineage>
        <taxon>Bacteria</taxon>
        <taxon>Bacillati</taxon>
        <taxon>Bacillota</taxon>
        <taxon>Bacilli</taxon>
        <taxon>Bacillales</taxon>
        <taxon>Bacillaceae</taxon>
        <taxon>Virgibacillus</taxon>
    </lineage>
</organism>
<dbReference type="GO" id="GO:0005524">
    <property type="term" value="F:ATP binding"/>
    <property type="evidence" value="ECO:0007669"/>
    <property type="project" value="UniProtKB-KW"/>
</dbReference>
<keyword evidence="3" id="KW-0547">Nucleotide-binding</keyword>
<dbReference type="InterPro" id="IPR003439">
    <property type="entry name" value="ABC_transporter-like_ATP-bd"/>
</dbReference>
<dbReference type="PANTHER" id="PTHR42798">
    <property type="entry name" value="LIPOPROTEIN-RELEASING SYSTEM ATP-BINDING PROTEIN LOLD"/>
    <property type="match status" value="1"/>
</dbReference>
<evidence type="ECO:0000259" key="5">
    <source>
        <dbReference type="PROSITE" id="PS50893"/>
    </source>
</evidence>
<keyword evidence="4 6" id="KW-0067">ATP-binding</keyword>
<protein>
    <submittedName>
        <fullName evidence="6">Peptide ABC transporter ATP-binding protein</fullName>
    </submittedName>
</protein>
<feature type="domain" description="ABC transporter" evidence="5">
    <location>
        <begin position="4"/>
        <end position="244"/>
    </location>
</feature>
<sequence length="258" mass="28755">MHVLKADNLSKIYGSKRGISHEALHHFHLTVNKGEFIGIMGPSGSGKTTLLNLLSTIDVPSSGKIMINDQVVTSFSQQKLAKFRRKEMGFIFQDYNLLETLTIGENVLLPLTLNKVKVKEMEKKLVIVAKQLGIDKLIHKRIMEVSGGQLQRAAIARAIIHDPSIIFADEPTGNLDSKASLQVMEALSLLQDKQKATTVMVTHDPFAASFCGRVIFIKDGRLFNEIHRGDNRQSFFQDILNVQSLLGGDMNDLQTVRF</sequence>
<dbReference type="CDD" id="cd03255">
    <property type="entry name" value="ABC_MJ0796_LolCDE_FtsE"/>
    <property type="match status" value="1"/>
</dbReference>
<comment type="caution">
    <text evidence="6">The sequence shown here is derived from an EMBL/GenBank/DDBJ whole genome shotgun (WGS) entry which is preliminary data.</text>
</comment>
<name>A0ABQ2DR77_9BACI</name>
<dbReference type="InterPro" id="IPR017871">
    <property type="entry name" value="ABC_transporter-like_CS"/>
</dbReference>
<dbReference type="PROSITE" id="PS50893">
    <property type="entry name" value="ABC_TRANSPORTER_2"/>
    <property type="match status" value="1"/>
</dbReference>
<dbReference type="Pfam" id="PF00005">
    <property type="entry name" value="ABC_tran"/>
    <property type="match status" value="1"/>
</dbReference>
<evidence type="ECO:0000256" key="2">
    <source>
        <dbReference type="ARBA" id="ARBA00022448"/>
    </source>
</evidence>
<dbReference type="Proteomes" id="UP000634435">
    <property type="component" value="Unassembled WGS sequence"/>
</dbReference>
<dbReference type="InterPro" id="IPR003593">
    <property type="entry name" value="AAA+_ATPase"/>
</dbReference>
<dbReference type="SMART" id="SM00382">
    <property type="entry name" value="AAA"/>
    <property type="match status" value="1"/>
</dbReference>
<dbReference type="RefSeq" id="WP_021290579.1">
    <property type="nucleotide sequence ID" value="NZ_BMPN01000004.1"/>
</dbReference>
<keyword evidence="2" id="KW-0813">Transport</keyword>
<dbReference type="SUPFAM" id="SSF52540">
    <property type="entry name" value="P-loop containing nucleoside triphosphate hydrolases"/>
    <property type="match status" value="1"/>
</dbReference>
<evidence type="ECO:0000256" key="4">
    <source>
        <dbReference type="ARBA" id="ARBA00022840"/>
    </source>
</evidence>
<dbReference type="InterPro" id="IPR017911">
    <property type="entry name" value="MacB-like_ATP-bd"/>
</dbReference>